<dbReference type="EMBL" id="FPBH01000023">
    <property type="protein sequence ID" value="SFU23865.1"/>
    <property type="molecule type" value="Genomic_DNA"/>
</dbReference>
<dbReference type="Proteomes" id="UP000198844">
    <property type="component" value="Unassembled WGS sequence"/>
</dbReference>
<dbReference type="AlphaFoldDB" id="A0A1I7EJ08"/>
<keyword evidence="1" id="KW-0378">Hydrolase</keyword>
<feature type="domain" description="Isochorismatase-like" evidence="2">
    <location>
        <begin position="9"/>
        <end position="184"/>
    </location>
</feature>
<dbReference type="InterPro" id="IPR050272">
    <property type="entry name" value="Isochorismatase-like_hydrls"/>
</dbReference>
<protein>
    <submittedName>
        <fullName evidence="3">Nicotinamidase-related amidase</fullName>
    </submittedName>
</protein>
<dbReference type="PANTHER" id="PTHR43540">
    <property type="entry name" value="PEROXYUREIDOACRYLATE/UREIDOACRYLATE AMIDOHYDROLASE-RELATED"/>
    <property type="match status" value="1"/>
</dbReference>
<gene>
    <name evidence="3" type="ORF">SAMN05192563_102396</name>
</gene>
<dbReference type="GO" id="GO:0016787">
    <property type="term" value="F:hydrolase activity"/>
    <property type="evidence" value="ECO:0007669"/>
    <property type="project" value="UniProtKB-KW"/>
</dbReference>
<dbReference type="OrthoDB" id="9781985at2"/>
<evidence type="ECO:0000256" key="1">
    <source>
        <dbReference type="ARBA" id="ARBA00022801"/>
    </source>
</evidence>
<accession>A0A1I7EJ08</accession>
<evidence type="ECO:0000313" key="4">
    <source>
        <dbReference type="Proteomes" id="UP000198844"/>
    </source>
</evidence>
<dbReference type="NCBIfam" id="NF008517">
    <property type="entry name" value="PRK11440.1"/>
    <property type="match status" value="1"/>
</dbReference>
<reference evidence="3 4" key="1">
    <citation type="submission" date="2016-10" db="EMBL/GenBank/DDBJ databases">
        <authorList>
            <person name="de Groot N.N."/>
        </authorList>
    </citation>
    <scope>NUCLEOTIDE SEQUENCE [LARGE SCALE GENOMIC DNA]</scope>
    <source>
        <strain evidence="3 4">LMG 27731</strain>
    </source>
</reference>
<dbReference type="InterPro" id="IPR000868">
    <property type="entry name" value="Isochorismatase-like_dom"/>
</dbReference>
<dbReference type="Gene3D" id="3.40.50.850">
    <property type="entry name" value="Isochorismatase-like"/>
    <property type="match status" value="1"/>
</dbReference>
<dbReference type="RefSeq" id="WP_093641880.1">
    <property type="nucleotide sequence ID" value="NZ_CAJNAX010000052.1"/>
</dbReference>
<sequence>MLALPATTTALILVDLQQGIVSIPALAPRPGVQVAVTGGRLAARFRTAGAPVVLVNVAFAADFGDVLKQPVDRPFPRPEGGFPANFSQLVEELAHASDILVTKHQWGAFYGTDLDVQLRRRNVKTVVLAGIATNMGVESTARQAYEHGYDVVIAEDATTGLSHDMHAFAVDNIFPLLARVVKSDDIDLKN</sequence>
<evidence type="ECO:0000313" key="3">
    <source>
        <dbReference type="EMBL" id="SFU23865.1"/>
    </source>
</evidence>
<organism evidence="3 4">
    <name type="scientific">Paraburkholderia aspalathi</name>
    <dbReference type="NCBI Taxonomy" id="1324617"/>
    <lineage>
        <taxon>Bacteria</taxon>
        <taxon>Pseudomonadati</taxon>
        <taxon>Pseudomonadota</taxon>
        <taxon>Betaproteobacteria</taxon>
        <taxon>Burkholderiales</taxon>
        <taxon>Burkholderiaceae</taxon>
        <taxon>Paraburkholderia</taxon>
    </lineage>
</organism>
<dbReference type="Pfam" id="PF00857">
    <property type="entry name" value="Isochorismatase"/>
    <property type="match status" value="1"/>
</dbReference>
<proteinExistence type="predicted"/>
<dbReference type="PANTHER" id="PTHR43540:SF7">
    <property type="entry name" value="ISOCHORISMATASE FAMILY PROTEIN YECD"/>
    <property type="match status" value="1"/>
</dbReference>
<dbReference type="InterPro" id="IPR036380">
    <property type="entry name" value="Isochorismatase-like_sf"/>
</dbReference>
<evidence type="ECO:0000259" key="2">
    <source>
        <dbReference type="Pfam" id="PF00857"/>
    </source>
</evidence>
<dbReference type="SUPFAM" id="SSF52499">
    <property type="entry name" value="Isochorismatase-like hydrolases"/>
    <property type="match status" value="1"/>
</dbReference>
<dbReference type="CDD" id="cd00431">
    <property type="entry name" value="cysteine_hydrolases"/>
    <property type="match status" value="1"/>
</dbReference>
<name>A0A1I7EJ08_9BURK</name>